<dbReference type="VEuPathDB" id="VectorBase:BGLAX_030803"/>
<dbReference type="VEuPathDB" id="VectorBase:BGLB035831"/>
<dbReference type="OrthoDB" id="6113359at2759"/>
<evidence type="ECO:0000256" key="1">
    <source>
        <dbReference type="SAM" id="Phobius"/>
    </source>
</evidence>
<keyword evidence="1" id="KW-0472">Membrane</keyword>
<feature type="transmembrane region" description="Helical" evidence="1">
    <location>
        <begin position="224"/>
        <end position="248"/>
    </location>
</feature>
<protein>
    <submittedName>
        <fullName evidence="2">Uncharacterized protein</fullName>
    </submittedName>
</protein>
<dbReference type="Proteomes" id="UP000076420">
    <property type="component" value="Unassembled WGS sequence"/>
</dbReference>
<evidence type="ECO:0000313" key="2">
    <source>
        <dbReference type="EnsemblMetazoa" id="BGLB035831-PA"/>
    </source>
</evidence>
<keyword evidence="1" id="KW-0812">Transmembrane</keyword>
<accession>A0A2C9LWQ0</accession>
<dbReference type="EnsemblMetazoa" id="BGLB035831-RA">
    <property type="protein sequence ID" value="BGLB035831-PA"/>
    <property type="gene ID" value="BGLB035831"/>
</dbReference>
<sequence>MSSSELLVTPPKMSNPELKVIPATKSSPELLVTPPKMSNPELKVTPATKSSSELLVTPYVDCLQSTPTEALTTQSQKGGASCTSISASDLSNGNVAAEVGKQSSTLLEVPVPGINISTSSEDEEEITETKIIGVTETGVIRKRSFKRKLTLEEKLKRQFGNDKVDYEKIYDSVLTDRFIVGAVEMLQERWKMLRMMHDDCQEMMSHWERRCQEKRHAHQVKRDVDTIIAVAILSFLLLFLAFIIHLVLW</sequence>
<evidence type="ECO:0000313" key="3">
    <source>
        <dbReference type="Proteomes" id="UP000076420"/>
    </source>
</evidence>
<dbReference type="AlphaFoldDB" id="A0A2C9LWQ0"/>
<gene>
    <name evidence="2" type="primary">106075004</name>
</gene>
<dbReference type="KEGG" id="bgt:106075004"/>
<name>A0A2C9LWQ0_BIOGL</name>
<organism evidence="2 3">
    <name type="scientific">Biomphalaria glabrata</name>
    <name type="common">Bloodfluke planorb</name>
    <name type="synonym">Freshwater snail</name>
    <dbReference type="NCBI Taxonomy" id="6526"/>
    <lineage>
        <taxon>Eukaryota</taxon>
        <taxon>Metazoa</taxon>
        <taxon>Spiralia</taxon>
        <taxon>Lophotrochozoa</taxon>
        <taxon>Mollusca</taxon>
        <taxon>Gastropoda</taxon>
        <taxon>Heterobranchia</taxon>
        <taxon>Euthyneura</taxon>
        <taxon>Panpulmonata</taxon>
        <taxon>Hygrophila</taxon>
        <taxon>Lymnaeoidea</taxon>
        <taxon>Planorbidae</taxon>
        <taxon>Biomphalaria</taxon>
    </lineage>
</organism>
<proteinExistence type="predicted"/>
<reference evidence="2" key="1">
    <citation type="submission" date="2020-05" db="UniProtKB">
        <authorList>
            <consortium name="EnsemblMetazoa"/>
        </authorList>
    </citation>
    <scope>IDENTIFICATION</scope>
    <source>
        <strain evidence="2">BB02</strain>
    </source>
</reference>
<keyword evidence="1" id="KW-1133">Transmembrane helix</keyword>